<feature type="transmembrane region" description="Helical" evidence="12">
    <location>
        <begin position="205"/>
        <end position="226"/>
    </location>
</feature>
<dbReference type="NCBIfam" id="TIGR02005">
    <property type="entry name" value="PTS-IIBC-alpha"/>
    <property type="match status" value="1"/>
</dbReference>
<dbReference type="GO" id="GO:0016301">
    <property type="term" value="F:kinase activity"/>
    <property type="evidence" value="ECO:0007669"/>
    <property type="project" value="UniProtKB-KW"/>
</dbReference>
<evidence type="ECO:0000313" key="16">
    <source>
        <dbReference type="EMBL" id="NZA04628.1"/>
    </source>
</evidence>
<dbReference type="NCBIfam" id="TIGR00826">
    <property type="entry name" value="EIIB_glc"/>
    <property type="match status" value="1"/>
</dbReference>
<evidence type="ECO:0000256" key="8">
    <source>
        <dbReference type="ARBA" id="ARBA00022777"/>
    </source>
</evidence>
<keyword evidence="4" id="KW-0762">Sugar transport</keyword>
<dbReference type="GO" id="GO:0008982">
    <property type="term" value="F:protein-N(PI)-phosphohistidine-sugar phosphotransferase activity"/>
    <property type="evidence" value="ECO:0007669"/>
    <property type="project" value="InterPro"/>
</dbReference>
<evidence type="ECO:0000313" key="17">
    <source>
        <dbReference type="Proteomes" id="UP000542889"/>
    </source>
</evidence>
<keyword evidence="8" id="KW-0418">Kinase</keyword>
<feature type="transmembrane region" description="Helical" evidence="12">
    <location>
        <begin position="356"/>
        <end position="374"/>
    </location>
</feature>
<dbReference type="AlphaFoldDB" id="A0A7Z9DRZ9"/>
<dbReference type="GO" id="GO:0009401">
    <property type="term" value="P:phosphoenolpyruvate-dependent sugar phosphotransferase system"/>
    <property type="evidence" value="ECO:0007669"/>
    <property type="project" value="UniProtKB-KW"/>
</dbReference>
<reference evidence="15 17" key="1">
    <citation type="submission" date="2020-06" db="EMBL/GenBank/DDBJ databases">
        <title>Lactobacillus rhamnosus QC,genome.</title>
        <authorList>
            <person name="Yi H."/>
            <person name="Jin M."/>
        </authorList>
    </citation>
    <scope>NUCLEOTIDE SEQUENCE [LARGE SCALE GENOMIC DNA]</scope>
    <source>
        <strain evidence="15 17">QC</strain>
    </source>
</reference>
<dbReference type="InterPro" id="IPR050429">
    <property type="entry name" value="PTS_Glucose_EIICBA"/>
</dbReference>
<dbReference type="PANTHER" id="PTHR30009:SF12">
    <property type="entry name" value="PHOSPHOTRANSFERASE IIC COMPONENT GLVC"/>
    <property type="match status" value="1"/>
</dbReference>
<feature type="domain" description="PTS EIIC type-1" evidence="14">
    <location>
        <begin position="1"/>
        <end position="423"/>
    </location>
</feature>
<organism evidence="15 17">
    <name type="scientific">Lacticaseibacillus rhamnosus</name>
    <name type="common">Lactobacillus rhamnosus</name>
    <dbReference type="NCBI Taxonomy" id="47715"/>
    <lineage>
        <taxon>Bacteria</taxon>
        <taxon>Bacillati</taxon>
        <taxon>Bacillota</taxon>
        <taxon>Bacilli</taxon>
        <taxon>Lactobacillales</taxon>
        <taxon>Lactobacillaceae</taxon>
        <taxon>Lacticaseibacillus</taxon>
    </lineage>
</organism>
<feature type="transmembrane region" description="Helical" evidence="12">
    <location>
        <begin position="12"/>
        <end position="34"/>
    </location>
</feature>
<feature type="transmembrane region" description="Helical" evidence="12">
    <location>
        <begin position="91"/>
        <end position="114"/>
    </location>
</feature>
<evidence type="ECO:0000259" key="14">
    <source>
        <dbReference type="PROSITE" id="PS51103"/>
    </source>
</evidence>
<feature type="transmembrane region" description="Helical" evidence="12">
    <location>
        <begin position="311"/>
        <end position="327"/>
    </location>
</feature>
<dbReference type="RefSeq" id="WP_005691517.1">
    <property type="nucleotide sequence ID" value="NZ_CABFNI010000015.1"/>
</dbReference>
<evidence type="ECO:0000256" key="4">
    <source>
        <dbReference type="ARBA" id="ARBA00022597"/>
    </source>
</evidence>
<keyword evidence="6" id="KW-0598">Phosphotransferase system</keyword>
<dbReference type="PANTHER" id="PTHR30009">
    <property type="entry name" value="CYTOCHROME C-TYPE SYNTHESIS PROTEIN AND PTS TRANSMEMBRANE COMPONENT"/>
    <property type="match status" value="1"/>
</dbReference>
<feature type="transmembrane region" description="Helical" evidence="12">
    <location>
        <begin position="389"/>
        <end position="411"/>
    </location>
</feature>
<dbReference type="InterPro" id="IPR003352">
    <property type="entry name" value="PTS_EIIC"/>
</dbReference>
<dbReference type="InterPro" id="IPR018113">
    <property type="entry name" value="PTrfase_EIIB_Cys"/>
</dbReference>
<evidence type="ECO:0000256" key="2">
    <source>
        <dbReference type="ARBA" id="ARBA00022448"/>
    </source>
</evidence>
<evidence type="ECO:0000313" key="18">
    <source>
        <dbReference type="Proteomes" id="UP000552935"/>
    </source>
</evidence>
<reference evidence="16 18" key="2">
    <citation type="submission" date="2020-07" db="EMBL/GenBank/DDBJ databases">
        <title>Organ Donor 1.</title>
        <authorList>
            <person name="Marsh A.J."/>
            <person name="Azcarate-Peril M.A."/>
        </authorList>
    </citation>
    <scope>NUCLEOTIDE SEQUENCE [LARGE SCALE GENOMIC DNA]</scope>
    <source>
        <strain evidence="16 18">AMC0712</strain>
    </source>
</reference>
<evidence type="ECO:0000256" key="3">
    <source>
        <dbReference type="ARBA" id="ARBA00022475"/>
    </source>
</evidence>
<feature type="transmembrane region" description="Helical" evidence="12">
    <location>
        <begin position="178"/>
        <end position="199"/>
    </location>
</feature>
<dbReference type="EMBL" id="JABXWP010000012">
    <property type="protein sequence ID" value="NVO88652.1"/>
    <property type="molecule type" value="Genomic_DNA"/>
</dbReference>
<dbReference type="CDD" id="cd00212">
    <property type="entry name" value="PTS_IIB_glc"/>
    <property type="match status" value="1"/>
</dbReference>
<keyword evidence="3" id="KW-1003">Cell membrane</keyword>
<dbReference type="Pfam" id="PF00367">
    <property type="entry name" value="PTS_EIIB"/>
    <property type="match status" value="1"/>
</dbReference>
<feature type="transmembrane region" description="Helical" evidence="12">
    <location>
        <begin position="54"/>
        <end position="79"/>
    </location>
</feature>
<keyword evidence="7 12" id="KW-0812">Transmembrane</keyword>
<dbReference type="PROSITE" id="PS51098">
    <property type="entry name" value="PTS_EIIB_TYPE_1"/>
    <property type="match status" value="1"/>
</dbReference>
<keyword evidence="10 12" id="KW-0472">Membrane</keyword>
<evidence type="ECO:0000256" key="1">
    <source>
        <dbReference type="ARBA" id="ARBA00004651"/>
    </source>
</evidence>
<comment type="caution">
    <text evidence="15">The sequence shown here is derived from an EMBL/GenBank/DDBJ whole genome shotgun (WGS) entry which is preliminary data.</text>
</comment>
<gene>
    <name evidence="16" type="ORF">H0N82_05795</name>
    <name evidence="15" type="ORF">HWN39_09050</name>
</gene>
<dbReference type="InterPro" id="IPR010975">
    <property type="entry name" value="PTS_IIBC_a_glc"/>
</dbReference>
<feature type="transmembrane region" description="Helical" evidence="12">
    <location>
        <begin position="238"/>
        <end position="258"/>
    </location>
</feature>
<dbReference type="GO" id="GO:0090563">
    <property type="term" value="F:protein-phosphocysteine-sugar phosphotransferase activity"/>
    <property type="evidence" value="ECO:0007669"/>
    <property type="project" value="TreeGrafter"/>
</dbReference>
<sequence length="627" mass="68270">MMQKLQRFGAAMFTPVLLFTFAGIMTAICILMTNEQIFGSMAAPGTNWYGVWQTLQAGAFTVFNIIPLLFVVGLPIGLAKQSPGRAAMEAVVIYASWNYMINAILTNWGPAFGFKNFAKMTIVANSTNQGLTNIIGIKTLDTSIVGALVVAGIVVWLHNRYFDTKLPDWLGTFQGSSYIVILGLFIMIPLAVATCFLWPKVQMGISALQGFMKASGVFGIWVYAFLERVLIPTGLHHFIYIPFEYGPAAVSGGLKAWWFANLNTLGQSTRPIKELAPLMGFEGYGFEKVFGMLGIGLGLYATAKPSKKKETAALLIPAVLTGMFAGITEPVEFTFLFAAPLLWFVHAFLAATMDAIMFAVGVVGEFSGGLIGWVSENWIPLWNHQWKTYLLQIAIGLVFVAIYYVAFKYLILKFNFVTPGREPEDQSAKLMTKKEYKAAKEAEKSAHSVASDPYTQRAIAYLSALGGPDNIKEMTSCATRLRVTVNDETKVAPDAEFKANKAVNVVHHGKALQVIVGLDVPQVLEKIQGLLTDQDTVQPAAPSIAVDDTPESQTAALLSDSLGTQENVQSVKDQGSTLIVQVNDPNLVDSVDVFKSLGIGVKDVQVTDKTVTITFSEMADIARQIMA</sequence>
<evidence type="ECO:0000259" key="13">
    <source>
        <dbReference type="PROSITE" id="PS51098"/>
    </source>
</evidence>
<dbReference type="PROSITE" id="PS51103">
    <property type="entry name" value="PTS_EIIC_TYPE_1"/>
    <property type="match status" value="1"/>
</dbReference>
<dbReference type="InterPro" id="IPR013013">
    <property type="entry name" value="PTS_EIIC_1"/>
</dbReference>
<feature type="transmembrane region" description="Helical" evidence="12">
    <location>
        <begin position="134"/>
        <end position="157"/>
    </location>
</feature>
<protein>
    <submittedName>
        <fullName evidence="15">PTS transporter subunit EIIC</fullName>
    </submittedName>
</protein>
<evidence type="ECO:0000256" key="7">
    <source>
        <dbReference type="ARBA" id="ARBA00022692"/>
    </source>
</evidence>
<dbReference type="InterPro" id="IPR036878">
    <property type="entry name" value="Glu_permease_IIB"/>
</dbReference>
<feature type="domain" description="PTS EIIB type-1" evidence="13">
    <location>
        <begin position="455"/>
        <end position="537"/>
    </location>
</feature>
<dbReference type="SUPFAM" id="SSF55604">
    <property type="entry name" value="Glucose permease domain IIB"/>
    <property type="match status" value="1"/>
</dbReference>
<dbReference type="Pfam" id="PF02378">
    <property type="entry name" value="PTS_EIIC"/>
    <property type="match status" value="1"/>
</dbReference>
<feature type="active site" description="Phosphocysteine intermediate; for EIIB activity" evidence="11">
    <location>
        <position position="477"/>
    </location>
</feature>
<comment type="subcellular location">
    <subcellularLocation>
        <location evidence="1">Cell membrane</location>
        <topology evidence="1">Multi-pass membrane protein</topology>
    </subcellularLocation>
</comment>
<evidence type="ECO:0000256" key="11">
    <source>
        <dbReference type="PROSITE-ProRule" id="PRU00421"/>
    </source>
</evidence>
<keyword evidence="5" id="KW-0808">Transferase</keyword>
<accession>A0A7Z9DRZ9</accession>
<evidence type="ECO:0000256" key="5">
    <source>
        <dbReference type="ARBA" id="ARBA00022679"/>
    </source>
</evidence>
<proteinExistence type="predicted"/>
<evidence type="ECO:0000256" key="10">
    <source>
        <dbReference type="ARBA" id="ARBA00023136"/>
    </source>
</evidence>
<name>A0A7Z9DRZ9_LACRH</name>
<feature type="transmembrane region" description="Helical" evidence="12">
    <location>
        <begin position="333"/>
        <end position="349"/>
    </location>
</feature>
<dbReference type="GO" id="GO:0005886">
    <property type="term" value="C:plasma membrane"/>
    <property type="evidence" value="ECO:0007669"/>
    <property type="project" value="UniProtKB-SubCell"/>
</dbReference>
<evidence type="ECO:0000256" key="9">
    <source>
        <dbReference type="ARBA" id="ARBA00022989"/>
    </source>
</evidence>
<dbReference type="Proteomes" id="UP000542889">
    <property type="component" value="Unassembled WGS sequence"/>
</dbReference>
<evidence type="ECO:0000313" key="15">
    <source>
        <dbReference type="EMBL" id="NVO88652.1"/>
    </source>
</evidence>
<keyword evidence="2" id="KW-0813">Transport</keyword>
<dbReference type="PROSITE" id="PS01035">
    <property type="entry name" value="PTS_EIIB_TYPE_1_CYS"/>
    <property type="match status" value="1"/>
</dbReference>
<keyword evidence="9 12" id="KW-1133">Transmembrane helix</keyword>
<feature type="transmembrane region" description="Helical" evidence="12">
    <location>
        <begin position="278"/>
        <end position="299"/>
    </location>
</feature>
<dbReference type="Proteomes" id="UP000552935">
    <property type="component" value="Unassembled WGS sequence"/>
</dbReference>
<evidence type="ECO:0000256" key="12">
    <source>
        <dbReference type="SAM" id="Phobius"/>
    </source>
</evidence>
<dbReference type="InterPro" id="IPR001996">
    <property type="entry name" value="PTS_IIB_1"/>
</dbReference>
<dbReference type="EMBL" id="JACCKI010000003">
    <property type="protein sequence ID" value="NZA04628.1"/>
    <property type="molecule type" value="Genomic_DNA"/>
</dbReference>
<evidence type="ECO:0000256" key="6">
    <source>
        <dbReference type="ARBA" id="ARBA00022683"/>
    </source>
</evidence>
<dbReference type="Gene3D" id="3.30.1360.60">
    <property type="entry name" value="Glucose permease domain IIB"/>
    <property type="match status" value="1"/>
</dbReference>